<reference evidence="1" key="1">
    <citation type="submission" date="2023-06" db="EMBL/GenBank/DDBJ databases">
        <authorList>
            <person name="Kurt Z."/>
        </authorList>
    </citation>
    <scope>NUCLEOTIDE SEQUENCE</scope>
</reference>
<accession>A0AA86R2S5</accession>
<dbReference type="GO" id="GO:0003677">
    <property type="term" value="F:DNA binding"/>
    <property type="evidence" value="ECO:0007669"/>
    <property type="project" value="UniProtKB-KW"/>
</dbReference>
<dbReference type="EMBL" id="CATOUU010000983">
    <property type="protein sequence ID" value="CAI9964878.1"/>
    <property type="molecule type" value="Genomic_DNA"/>
</dbReference>
<evidence type="ECO:0000313" key="2">
    <source>
        <dbReference type="EMBL" id="CAL6024218.1"/>
    </source>
</evidence>
<keyword evidence="1" id="KW-0371">Homeobox</keyword>
<protein>
    <submittedName>
        <fullName evidence="1">Homeobox-like domain superfamily</fullName>
    </submittedName>
    <submittedName>
        <fullName evidence="2">Homeobox-like_domain superfamily</fullName>
    </submittedName>
</protein>
<reference evidence="2 3" key="2">
    <citation type="submission" date="2024-07" db="EMBL/GenBank/DDBJ databases">
        <authorList>
            <person name="Akdeniz Z."/>
        </authorList>
    </citation>
    <scope>NUCLEOTIDE SEQUENCE [LARGE SCALE GENOMIC DNA]</scope>
</reference>
<keyword evidence="3" id="KW-1185">Reference proteome</keyword>
<dbReference type="Proteomes" id="UP001642409">
    <property type="component" value="Unassembled WGS sequence"/>
</dbReference>
<name>A0AA86R2S5_9EUKA</name>
<evidence type="ECO:0000313" key="1">
    <source>
        <dbReference type="EMBL" id="CAI9964878.1"/>
    </source>
</evidence>
<gene>
    <name evidence="2" type="ORF">HINF_LOCUS29509</name>
    <name evidence="1" type="ORF">HINF_LOCUS52523</name>
</gene>
<dbReference type="EMBL" id="CAXDID020000095">
    <property type="protein sequence ID" value="CAL6024218.1"/>
    <property type="molecule type" value="Genomic_DNA"/>
</dbReference>
<organism evidence="1">
    <name type="scientific">Hexamita inflata</name>
    <dbReference type="NCBI Taxonomy" id="28002"/>
    <lineage>
        <taxon>Eukaryota</taxon>
        <taxon>Metamonada</taxon>
        <taxon>Diplomonadida</taxon>
        <taxon>Hexamitidae</taxon>
        <taxon>Hexamitinae</taxon>
        <taxon>Hexamita</taxon>
    </lineage>
</organism>
<dbReference type="AlphaFoldDB" id="A0AA86R2S5"/>
<dbReference type="InterPro" id="IPR009057">
    <property type="entry name" value="Homeodomain-like_sf"/>
</dbReference>
<dbReference type="SUPFAM" id="SSF46689">
    <property type="entry name" value="Homeodomain-like"/>
    <property type="match status" value="1"/>
</dbReference>
<sequence length="98" mass="11684">MNIRQILIDNISLIQAIHQHGHEILNIQFNCIKKYRFHWTRSDDQLLNQAIQLFGTNLDKLHKIIISKTKQQIYSRIRYISENPHLFAGRNLSAIQYK</sequence>
<keyword evidence="1" id="KW-0238">DNA-binding</keyword>
<evidence type="ECO:0000313" key="3">
    <source>
        <dbReference type="Proteomes" id="UP001642409"/>
    </source>
</evidence>
<comment type="caution">
    <text evidence="1">The sequence shown here is derived from an EMBL/GenBank/DDBJ whole genome shotgun (WGS) entry which is preliminary data.</text>
</comment>
<proteinExistence type="predicted"/>